<evidence type="ECO:0000313" key="1">
    <source>
        <dbReference type="EMBL" id="EER16130.1"/>
    </source>
</evidence>
<dbReference type="RefSeq" id="XP_002784334.1">
    <property type="nucleotide sequence ID" value="XM_002784288.1"/>
</dbReference>
<gene>
    <name evidence="1" type="ORF">Pmar_PMAR003593</name>
</gene>
<name>C5KHR8_PERM5</name>
<evidence type="ECO:0000313" key="2">
    <source>
        <dbReference type="Proteomes" id="UP000007800"/>
    </source>
</evidence>
<protein>
    <submittedName>
        <fullName evidence="1">Uncharacterized protein</fullName>
    </submittedName>
</protein>
<accession>C5KHR8</accession>
<organism evidence="2">
    <name type="scientific">Perkinsus marinus (strain ATCC 50983 / TXsc)</name>
    <dbReference type="NCBI Taxonomy" id="423536"/>
    <lineage>
        <taxon>Eukaryota</taxon>
        <taxon>Sar</taxon>
        <taxon>Alveolata</taxon>
        <taxon>Perkinsozoa</taxon>
        <taxon>Perkinsea</taxon>
        <taxon>Perkinsida</taxon>
        <taxon>Perkinsidae</taxon>
        <taxon>Perkinsus</taxon>
    </lineage>
</organism>
<dbReference type="Proteomes" id="UP000007800">
    <property type="component" value="Unassembled WGS sequence"/>
</dbReference>
<dbReference type="AlphaFoldDB" id="C5KHR8"/>
<dbReference type="EMBL" id="GG673069">
    <property type="protein sequence ID" value="EER16130.1"/>
    <property type="molecule type" value="Genomic_DNA"/>
</dbReference>
<reference evidence="1 2" key="1">
    <citation type="submission" date="2008-07" db="EMBL/GenBank/DDBJ databases">
        <authorList>
            <person name="El-Sayed N."/>
            <person name="Caler E."/>
            <person name="Inman J."/>
            <person name="Amedeo P."/>
            <person name="Hass B."/>
            <person name="Wortman J."/>
        </authorList>
    </citation>
    <scope>NUCLEOTIDE SEQUENCE [LARGE SCALE GENOMIC DNA]</scope>
    <source>
        <strain evidence="2">ATCC 50983 / TXsc</strain>
    </source>
</reference>
<dbReference type="GeneID" id="9061192"/>
<sequence length="95" mass="10584">MVDAKFIDGKIRIGYGRKSGYGGYSGAIAEHPGVRVFDLSLSEDHTTFVWETSMSYENGTEITQEMDDILVDPGNFQASEYCSGMRKSFVETLEL</sequence>
<keyword evidence="2" id="KW-1185">Reference proteome</keyword>
<proteinExistence type="predicted"/>
<dbReference type="InParanoid" id="C5KHR8"/>